<dbReference type="GO" id="GO:0006261">
    <property type="term" value="P:DNA-templated DNA replication"/>
    <property type="evidence" value="ECO:0007669"/>
    <property type="project" value="TreeGrafter"/>
</dbReference>
<keyword evidence="8 11" id="KW-0067">ATP-binding</keyword>
<dbReference type="Gene3D" id="3.40.50.300">
    <property type="entry name" value="P-loop containing nucleotide triphosphate hydrolases"/>
    <property type="match status" value="1"/>
</dbReference>
<evidence type="ECO:0000256" key="5">
    <source>
        <dbReference type="ARBA" id="ARBA00022723"/>
    </source>
</evidence>
<keyword evidence="4 11" id="KW-0235">DNA replication</keyword>
<dbReference type="InterPro" id="IPR012763">
    <property type="entry name" value="DNA_pol_III_sug/sutau_N"/>
</dbReference>
<dbReference type="InterPro" id="IPR050238">
    <property type="entry name" value="DNA_Rep/Repair_Clamp_Loader"/>
</dbReference>
<dbReference type="GO" id="GO:0003677">
    <property type="term" value="F:DNA binding"/>
    <property type="evidence" value="ECO:0007669"/>
    <property type="project" value="InterPro"/>
</dbReference>
<feature type="region of interest" description="Disordered" evidence="12">
    <location>
        <begin position="418"/>
        <end position="533"/>
    </location>
</feature>
<comment type="catalytic activity">
    <reaction evidence="10 11">
        <text>DNA(n) + a 2'-deoxyribonucleoside 5'-triphosphate = DNA(n+1) + diphosphate</text>
        <dbReference type="Rhea" id="RHEA:22508"/>
        <dbReference type="Rhea" id="RHEA-COMP:17339"/>
        <dbReference type="Rhea" id="RHEA-COMP:17340"/>
        <dbReference type="ChEBI" id="CHEBI:33019"/>
        <dbReference type="ChEBI" id="CHEBI:61560"/>
        <dbReference type="ChEBI" id="CHEBI:173112"/>
        <dbReference type="EC" id="2.7.7.7"/>
    </reaction>
</comment>
<comment type="function">
    <text evidence="11">DNA polymerase III is a complex, multichain enzyme responsible for most of the replicative synthesis in bacteria. This DNA polymerase also exhibits 3' to 5' exonuclease activity.</text>
</comment>
<dbReference type="PANTHER" id="PTHR11669:SF0">
    <property type="entry name" value="PROTEIN STICHEL-LIKE 2"/>
    <property type="match status" value="1"/>
</dbReference>
<dbReference type="InterPro" id="IPR045085">
    <property type="entry name" value="HLD_clamp_pol_III_gamma_tau"/>
</dbReference>
<dbReference type="SUPFAM" id="SSF48019">
    <property type="entry name" value="post-AAA+ oligomerization domain-like"/>
    <property type="match status" value="1"/>
</dbReference>
<dbReference type="InterPro" id="IPR003593">
    <property type="entry name" value="AAA+_ATPase"/>
</dbReference>
<evidence type="ECO:0000256" key="9">
    <source>
        <dbReference type="ARBA" id="ARBA00022932"/>
    </source>
</evidence>
<dbReference type="NCBIfam" id="NF004046">
    <property type="entry name" value="PRK05563.1"/>
    <property type="match status" value="1"/>
</dbReference>
<evidence type="ECO:0000259" key="13">
    <source>
        <dbReference type="SMART" id="SM00382"/>
    </source>
</evidence>
<evidence type="ECO:0000256" key="4">
    <source>
        <dbReference type="ARBA" id="ARBA00022705"/>
    </source>
</evidence>
<dbReference type="AlphaFoldDB" id="A0A517LZW5"/>
<evidence type="ECO:0000256" key="10">
    <source>
        <dbReference type="ARBA" id="ARBA00049244"/>
    </source>
</evidence>
<dbReference type="InterPro" id="IPR008921">
    <property type="entry name" value="DNA_pol3_clamp-load_cplx_C"/>
</dbReference>
<evidence type="ECO:0000256" key="2">
    <source>
        <dbReference type="ARBA" id="ARBA00022679"/>
    </source>
</evidence>
<evidence type="ECO:0000256" key="8">
    <source>
        <dbReference type="ARBA" id="ARBA00022840"/>
    </source>
</evidence>
<reference evidence="14 15" key="1">
    <citation type="submission" date="2019-02" db="EMBL/GenBank/DDBJ databases">
        <title>Deep-cultivation of Planctomycetes and their phenomic and genomic characterization uncovers novel biology.</title>
        <authorList>
            <person name="Wiegand S."/>
            <person name="Jogler M."/>
            <person name="Boedeker C."/>
            <person name="Pinto D."/>
            <person name="Vollmers J."/>
            <person name="Rivas-Marin E."/>
            <person name="Kohn T."/>
            <person name="Peeters S.H."/>
            <person name="Heuer A."/>
            <person name="Rast P."/>
            <person name="Oberbeckmann S."/>
            <person name="Bunk B."/>
            <person name="Jeske O."/>
            <person name="Meyerdierks A."/>
            <person name="Storesund J.E."/>
            <person name="Kallscheuer N."/>
            <person name="Luecker S."/>
            <person name="Lage O.M."/>
            <person name="Pohl T."/>
            <person name="Merkel B.J."/>
            <person name="Hornburger P."/>
            <person name="Mueller R.-W."/>
            <person name="Bruemmer F."/>
            <person name="Labrenz M."/>
            <person name="Spormann A.M."/>
            <person name="Op den Camp H."/>
            <person name="Overmann J."/>
            <person name="Amann R."/>
            <person name="Jetten M.S.M."/>
            <person name="Mascher T."/>
            <person name="Medema M.H."/>
            <person name="Devos D.P."/>
            <person name="Kaster A.-K."/>
            <person name="Ovreas L."/>
            <person name="Rohde M."/>
            <person name="Galperin M.Y."/>
            <person name="Jogler C."/>
        </authorList>
    </citation>
    <scope>NUCLEOTIDE SEQUENCE [LARGE SCALE GENOMIC DNA]</scope>
    <source>
        <strain evidence="14 15">EC9</strain>
    </source>
</reference>
<dbReference type="Pfam" id="PF13177">
    <property type="entry name" value="DNA_pol3_delta2"/>
    <property type="match status" value="1"/>
</dbReference>
<dbReference type="FunFam" id="3.40.50.300:FF:000014">
    <property type="entry name" value="DNA polymerase III subunit gamma/tau"/>
    <property type="match status" value="1"/>
</dbReference>
<proteinExistence type="inferred from homology"/>
<keyword evidence="15" id="KW-1185">Reference proteome</keyword>
<dbReference type="GO" id="GO:0005524">
    <property type="term" value="F:ATP binding"/>
    <property type="evidence" value="ECO:0007669"/>
    <property type="project" value="UniProtKB-KW"/>
</dbReference>
<dbReference type="NCBIfam" id="TIGR02397">
    <property type="entry name" value="dnaX_nterm"/>
    <property type="match status" value="1"/>
</dbReference>
<feature type="compositionally biased region" description="Low complexity" evidence="12">
    <location>
        <begin position="503"/>
        <end position="519"/>
    </location>
</feature>
<dbReference type="GO" id="GO:0009360">
    <property type="term" value="C:DNA polymerase III complex"/>
    <property type="evidence" value="ECO:0007669"/>
    <property type="project" value="InterPro"/>
</dbReference>
<dbReference type="CDD" id="cd18137">
    <property type="entry name" value="HLD_clamp_pol_III_gamma_tau"/>
    <property type="match status" value="1"/>
</dbReference>
<name>A0A517LZW5_9BACT</name>
<comment type="similarity">
    <text evidence="1 11">Belongs to the DnaX/STICHEL family.</text>
</comment>
<dbReference type="EMBL" id="CP036261">
    <property type="protein sequence ID" value="QDS88160.1"/>
    <property type="molecule type" value="Genomic_DNA"/>
</dbReference>
<dbReference type="FunFam" id="1.10.8.60:FF:000013">
    <property type="entry name" value="DNA polymerase III subunit gamma/tau"/>
    <property type="match status" value="1"/>
</dbReference>
<keyword evidence="7" id="KW-0862">Zinc</keyword>
<dbReference type="Gene3D" id="1.20.272.10">
    <property type="match status" value="1"/>
</dbReference>
<sequence length="667" mass="70460">MSDSPASDAKNHDDDKYIVVARRYRPLQFDQLVGQENATRALMNAIETGRVGHAYLFTGARGVGKTSTARIFAKALNAPEGPTATPDNSSDICQAIDAGEDIDVLEIDGASNRGIDEIRQLRAGVGMRPSRARYKIYIIDEVHMLTQQAFNALLKTLEEPPEHVKFIFCTTDPEKIPITVLSRCQRFDFAPVETEAILARLEEIVQSEGCQADQDALRLLARRAAGSMRDSQSLLEQVLSFATDRITVDQVHSMLGTADDTRLSALAVGLIDRDPAAVLKMVDDAVMGGIDAGQLAEQLLGYFRDLMTATVGCGVDMLRHAAPGSYDDLAAQGNRLGIHTILVIVGIIDQAITRMRQSVHSRVLLEAALVQICRLADLQAISDVVAGLRQVSAGGAAPVQPAAVEKKNIDLASNAPAAASVPPANVARSASPAGSAPPPAANAAPPAAVAPNAPAPAPSSSVPAPAAPRPVAAPTAVAERPASGGAAVSPPAAASPSPPGPVSRPAAASQNAAAAVAVQEPPSNNGAPAASGQWDAEYVRSMWRGAIASLDDMTANYAKNAQRVEPAGDGAIRVYFPSARSLDKVSCEKPERRSKLEAALAAVAKRHVHYDCFLIEAPPSQKPVRRALTSADRARRQREVEQEPIIAKMMELFDAEVVKVIPAKEED</sequence>
<dbReference type="InterPro" id="IPR022754">
    <property type="entry name" value="DNA_pol_III_gamma-3"/>
</dbReference>
<evidence type="ECO:0000256" key="11">
    <source>
        <dbReference type="RuleBase" id="RU364063"/>
    </source>
</evidence>
<organism evidence="14 15">
    <name type="scientific">Rosistilla ulvae</name>
    <dbReference type="NCBI Taxonomy" id="1930277"/>
    <lineage>
        <taxon>Bacteria</taxon>
        <taxon>Pseudomonadati</taxon>
        <taxon>Planctomycetota</taxon>
        <taxon>Planctomycetia</taxon>
        <taxon>Pirellulales</taxon>
        <taxon>Pirellulaceae</taxon>
        <taxon>Rosistilla</taxon>
    </lineage>
</organism>
<dbReference type="SMART" id="SM00382">
    <property type="entry name" value="AAA"/>
    <property type="match status" value="1"/>
</dbReference>
<dbReference type="Pfam" id="PF22608">
    <property type="entry name" value="DNAX_ATPase_lid"/>
    <property type="match status" value="1"/>
</dbReference>
<evidence type="ECO:0000256" key="12">
    <source>
        <dbReference type="SAM" id="MobiDB-lite"/>
    </source>
</evidence>
<evidence type="ECO:0000313" key="14">
    <source>
        <dbReference type="EMBL" id="QDS88160.1"/>
    </source>
</evidence>
<dbReference type="KEGG" id="ruv:EC9_23480"/>
<dbReference type="Gene3D" id="1.10.8.60">
    <property type="match status" value="1"/>
</dbReference>
<keyword evidence="5" id="KW-0479">Metal-binding</keyword>
<evidence type="ECO:0000256" key="6">
    <source>
        <dbReference type="ARBA" id="ARBA00022741"/>
    </source>
</evidence>
<protein>
    <recommendedName>
        <fullName evidence="11">DNA polymerase III subunit gamma/tau</fullName>
        <ecNumber evidence="11">2.7.7.7</ecNumber>
    </recommendedName>
</protein>
<evidence type="ECO:0000256" key="3">
    <source>
        <dbReference type="ARBA" id="ARBA00022695"/>
    </source>
</evidence>
<comment type="subunit">
    <text evidence="11">DNA polymerase III contains a core (composed of alpha, epsilon and theta chains) that associates with a tau subunit. This core dimerizes to form the POLIII' complex. PolIII' associates with the gamma complex (composed of gamma, delta, delta', psi and chi chains) and with the beta chain to form the complete DNA polymerase III complex.</text>
</comment>
<evidence type="ECO:0000256" key="1">
    <source>
        <dbReference type="ARBA" id="ARBA00006360"/>
    </source>
</evidence>
<dbReference type="SUPFAM" id="SSF52540">
    <property type="entry name" value="P-loop containing nucleoside triphosphate hydrolases"/>
    <property type="match status" value="1"/>
</dbReference>
<dbReference type="CDD" id="cd00009">
    <property type="entry name" value="AAA"/>
    <property type="match status" value="1"/>
</dbReference>
<dbReference type="EC" id="2.7.7.7" evidence="11"/>
<feature type="domain" description="AAA+ ATPase" evidence="13">
    <location>
        <begin position="51"/>
        <end position="193"/>
    </location>
</feature>
<accession>A0A517LZW5</accession>
<feature type="compositionally biased region" description="Low complexity" evidence="12">
    <location>
        <begin position="418"/>
        <end position="434"/>
    </location>
</feature>
<dbReference type="Pfam" id="PF12169">
    <property type="entry name" value="DNA_pol3_gamma3"/>
    <property type="match status" value="1"/>
</dbReference>
<dbReference type="GO" id="GO:0003887">
    <property type="term" value="F:DNA-directed DNA polymerase activity"/>
    <property type="evidence" value="ECO:0007669"/>
    <property type="project" value="UniProtKB-KW"/>
</dbReference>
<dbReference type="InterPro" id="IPR027417">
    <property type="entry name" value="P-loop_NTPase"/>
</dbReference>
<keyword evidence="3 11" id="KW-0548">Nucleotidyltransferase</keyword>
<keyword evidence="9 11" id="KW-0239">DNA-directed DNA polymerase</keyword>
<feature type="compositionally biased region" description="Low complexity" evidence="12">
    <location>
        <begin position="441"/>
        <end position="495"/>
    </location>
</feature>
<dbReference type="RefSeq" id="WP_145345171.1">
    <property type="nucleotide sequence ID" value="NZ_CP036261.1"/>
</dbReference>
<dbReference type="PANTHER" id="PTHR11669">
    <property type="entry name" value="REPLICATION FACTOR C / DNA POLYMERASE III GAMMA-TAU SUBUNIT"/>
    <property type="match status" value="1"/>
</dbReference>
<gene>
    <name evidence="14" type="primary">dnaX_2</name>
    <name evidence="11" type="synonym">dnaX</name>
    <name evidence="14" type="ORF">EC9_23480</name>
</gene>
<dbReference type="Proteomes" id="UP000319557">
    <property type="component" value="Chromosome"/>
</dbReference>
<dbReference type="GO" id="GO:0046872">
    <property type="term" value="F:metal ion binding"/>
    <property type="evidence" value="ECO:0007669"/>
    <property type="project" value="UniProtKB-KW"/>
</dbReference>
<keyword evidence="2 11" id="KW-0808">Transferase</keyword>
<evidence type="ECO:0000313" key="15">
    <source>
        <dbReference type="Proteomes" id="UP000319557"/>
    </source>
</evidence>
<evidence type="ECO:0000256" key="7">
    <source>
        <dbReference type="ARBA" id="ARBA00022833"/>
    </source>
</evidence>
<keyword evidence="6 11" id="KW-0547">Nucleotide-binding</keyword>
<dbReference type="OrthoDB" id="9810148at2"/>